<gene>
    <name evidence="5" type="ORF">RND15_01185</name>
</gene>
<dbReference type="Proteomes" id="UP001180754">
    <property type="component" value="Unassembled WGS sequence"/>
</dbReference>
<dbReference type="PROSITE" id="PS50932">
    <property type="entry name" value="HTH_LACI_2"/>
    <property type="match status" value="1"/>
</dbReference>
<dbReference type="PANTHER" id="PTHR30146">
    <property type="entry name" value="LACI-RELATED TRANSCRIPTIONAL REPRESSOR"/>
    <property type="match status" value="1"/>
</dbReference>
<keyword evidence="6" id="KW-1185">Reference proteome</keyword>
<dbReference type="Pfam" id="PF00532">
    <property type="entry name" value="Peripla_BP_1"/>
    <property type="match status" value="1"/>
</dbReference>
<evidence type="ECO:0000256" key="2">
    <source>
        <dbReference type="ARBA" id="ARBA00023125"/>
    </source>
</evidence>
<accession>A0ABU2X5Y7</accession>
<keyword evidence="2 5" id="KW-0238">DNA-binding</keyword>
<feature type="domain" description="HTH lacI-type" evidence="4">
    <location>
        <begin position="8"/>
        <end position="62"/>
    </location>
</feature>
<dbReference type="SUPFAM" id="SSF47413">
    <property type="entry name" value="lambda repressor-like DNA-binding domains"/>
    <property type="match status" value="1"/>
</dbReference>
<dbReference type="CDD" id="cd01392">
    <property type="entry name" value="HTH_LacI"/>
    <property type="match status" value="1"/>
</dbReference>
<evidence type="ECO:0000313" key="5">
    <source>
        <dbReference type="EMBL" id="MDT0541329.1"/>
    </source>
</evidence>
<dbReference type="Gene3D" id="1.10.260.40">
    <property type="entry name" value="lambda repressor-like DNA-binding domains"/>
    <property type="match status" value="1"/>
</dbReference>
<protein>
    <submittedName>
        <fullName evidence="5">LacI family DNA-binding transcriptional regulator</fullName>
    </submittedName>
</protein>
<keyword evidence="1" id="KW-0805">Transcription regulation</keyword>
<evidence type="ECO:0000259" key="4">
    <source>
        <dbReference type="PROSITE" id="PS50932"/>
    </source>
</evidence>
<sequence length="331" mass="35868">MARKTGRATITSVAEYAGVSRQTVSNFLHTPEMVASETRQRVEEAIAALDYRPHLAARSMRTDRSQAIAVRITSAPEGVSGLALERFTHALCAAARAENYHLIVFVADSDEEEIATYKDLLATLNLDGVVVVATHRYDQRIGWLTERGIPFVAFGRSWSPAPEHSWVDVDGSAGTYAATRHLLDAGHRKIAFFGWDDSAGVGDDRESGWRRALAESPAAEFISLNRADTIENGAAMADQLADEHPDVTAAVCVSDSIAVGAARRNLETGRSLALVGFDDTAAALALGISSVVQPLEEAAGHCFRLLHQQLTDRVGARHQRMLLEPNLNVRS</sequence>
<dbReference type="InterPro" id="IPR001761">
    <property type="entry name" value="Peripla_BP/Lac1_sug-bd_dom"/>
</dbReference>
<dbReference type="Gene3D" id="3.40.50.2300">
    <property type="match status" value="2"/>
</dbReference>
<keyword evidence="3" id="KW-0804">Transcription</keyword>
<dbReference type="InterPro" id="IPR028082">
    <property type="entry name" value="Peripla_BP_I"/>
</dbReference>
<dbReference type="GO" id="GO:0003677">
    <property type="term" value="F:DNA binding"/>
    <property type="evidence" value="ECO:0007669"/>
    <property type="project" value="UniProtKB-KW"/>
</dbReference>
<dbReference type="SUPFAM" id="SSF53822">
    <property type="entry name" value="Periplasmic binding protein-like I"/>
    <property type="match status" value="1"/>
</dbReference>
<proteinExistence type="predicted"/>
<dbReference type="RefSeq" id="WP_311721593.1">
    <property type="nucleotide sequence ID" value="NZ_JAVRFD010000001.1"/>
</dbReference>
<name>A0ABU2X5Y7_9ACTN</name>
<dbReference type="InterPro" id="IPR000843">
    <property type="entry name" value="HTH_LacI"/>
</dbReference>
<evidence type="ECO:0000256" key="1">
    <source>
        <dbReference type="ARBA" id="ARBA00023015"/>
    </source>
</evidence>
<dbReference type="EMBL" id="JAVRFD010000001">
    <property type="protein sequence ID" value="MDT0541329.1"/>
    <property type="molecule type" value="Genomic_DNA"/>
</dbReference>
<comment type="caution">
    <text evidence="5">The sequence shown here is derived from an EMBL/GenBank/DDBJ whole genome shotgun (WGS) entry which is preliminary data.</text>
</comment>
<dbReference type="InterPro" id="IPR010982">
    <property type="entry name" value="Lambda_DNA-bd_dom_sf"/>
</dbReference>
<dbReference type="PANTHER" id="PTHR30146:SF109">
    <property type="entry name" value="HTH-TYPE TRANSCRIPTIONAL REGULATOR GALS"/>
    <property type="match status" value="1"/>
</dbReference>
<reference evidence="5" key="1">
    <citation type="submission" date="2024-05" db="EMBL/GenBank/DDBJ databases">
        <title>30 novel species of actinomycetes from the DSMZ collection.</title>
        <authorList>
            <person name="Nouioui I."/>
        </authorList>
    </citation>
    <scope>NUCLEOTIDE SEQUENCE</scope>
    <source>
        <strain evidence="5">DSM 41529</strain>
    </source>
</reference>
<organism evidence="5 6">
    <name type="scientific">Streptomyces lonegramiae</name>
    <dbReference type="NCBI Taxonomy" id="3075524"/>
    <lineage>
        <taxon>Bacteria</taxon>
        <taxon>Bacillati</taxon>
        <taxon>Actinomycetota</taxon>
        <taxon>Actinomycetes</taxon>
        <taxon>Kitasatosporales</taxon>
        <taxon>Streptomycetaceae</taxon>
        <taxon>Streptomyces</taxon>
    </lineage>
</organism>
<evidence type="ECO:0000313" key="6">
    <source>
        <dbReference type="Proteomes" id="UP001180754"/>
    </source>
</evidence>
<dbReference type="SMART" id="SM00354">
    <property type="entry name" value="HTH_LACI"/>
    <property type="match status" value="1"/>
</dbReference>
<dbReference type="Pfam" id="PF00356">
    <property type="entry name" value="LacI"/>
    <property type="match status" value="1"/>
</dbReference>
<evidence type="ECO:0000256" key="3">
    <source>
        <dbReference type="ARBA" id="ARBA00023163"/>
    </source>
</evidence>